<dbReference type="STRING" id="1849047.A0A3D8RBS0"/>
<keyword evidence="3" id="KW-0285">Flavoprotein</keyword>
<dbReference type="InterPro" id="IPR016166">
    <property type="entry name" value="FAD-bd_PCMH"/>
</dbReference>
<dbReference type="Gene3D" id="3.30.43.10">
    <property type="entry name" value="Uridine Diphospho-n-acetylenolpyruvylglucosamine Reductase, domain 2"/>
    <property type="match status" value="1"/>
</dbReference>
<accession>A0A3D8RBS0</accession>
<dbReference type="GO" id="GO:0071949">
    <property type="term" value="F:FAD binding"/>
    <property type="evidence" value="ECO:0007669"/>
    <property type="project" value="InterPro"/>
</dbReference>
<dbReference type="AlphaFoldDB" id="A0A3D8RBS0"/>
<dbReference type="InterPro" id="IPR016169">
    <property type="entry name" value="FAD-bd_PCMH_sub2"/>
</dbReference>
<dbReference type="Proteomes" id="UP000256645">
    <property type="component" value="Unassembled WGS sequence"/>
</dbReference>
<dbReference type="InterPro" id="IPR050416">
    <property type="entry name" value="FAD-linked_Oxidoreductase"/>
</dbReference>
<dbReference type="EMBL" id="PDLM01000008">
    <property type="protein sequence ID" value="RDW71503.1"/>
    <property type="molecule type" value="Genomic_DNA"/>
</dbReference>
<dbReference type="PROSITE" id="PS51387">
    <property type="entry name" value="FAD_PCMH"/>
    <property type="match status" value="1"/>
</dbReference>
<dbReference type="InterPro" id="IPR036318">
    <property type="entry name" value="FAD-bd_PCMH-like_sf"/>
</dbReference>
<evidence type="ECO:0000256" key="4">
    <source>
        <dbReference type="ARBA" id="ARBA00022827"/>
    </source>
</evidence>
<dbReference type="Gene3D" id="3.40.462.20">
    <property type="match status" value="1"/>
</dbReference>
<comment type="cofactor">
    <cofactor evidence="1">
        <name>FAD</name>
        <dbReference type="ChEBI" id="CHEBI:57692"/>
    </cofactor>
</comment>
<evidence type="ECO:0000256" key="3">
    <source>
        <dbReference type="ARBA" id="ARBA00022630"/>
    </source>
</evidence>
<dbReference type="Pfam" id="PF01565">
    <property type="entry name" value="FAD_binding_4"/>
    <property type="match status" value="1"/>
</dbReference>
<keyword evidence="8" id="KW-1185">Reference proteome</keyword>
<dbReference type="GO" id="GO:0016491">
    <property type="term" value="F:oxidoreductase activity"/>
    <property type="evidence" value="ECO:0007669"/>
    <property type="project" value="UniProtKB-KW"/>
</dbReference>
<sequence length="516" mass="56064">MDYLTSLQSWAAGTITNYSANLFPPLPASLIQNYIFPGTAGATKVKLFADIEAFLSPGAGVYLPGSHGFDEGTDRWQTYLNPEFAVVVQVASEADVQKTVQYASAHAVPFLAVSGGHGTTEKLAQVQEGIGIVLRHLNHARVAADGQSATFGGGIIMKEVVNALDAVGKWTAGGACLCPGAVSILLGGGHGYLQGKYGLVSDNLISARVVLANGSLVTASQDSHPDLFWALQGAGHNFGIVTEYTIKIYDMPEKDEWAFESILFPGDQVERAFEVVNAMMERQPAELTMYNTFVNNAEIDAENTILMIALVLQGTADELRQYSAPFHSLEPLTSQAGTAKYKELFQIFGTDLGGSQCRHGRTIMLFPIGLRRYNPQAQQRVYAHYNAMLKRHPEFSGSSFLFEGWPTQGKYRVEEATSAVAYRQDALLLSPLIMYTPNAALDAIAVQFGEDLRKIVVDGIAAGDGEEDRLHAYVNYAHGGETAQQVYGEGWRIEKLRRLKAMYDPSNAFGFSGPLV</sequence>
<dbReference type="InterPro" id="IPR006094">
    <property type="entry name" value="Oxid_FAD_bind_N"/>
</dbReference>
<reference evidence="7 8" key="1">
    <citation type="journal article" date="2018" name="IMA Fungus">
        <title>IMA Genome-F 9: Draft genome sequence of Annulohypoxylon stygium, Aspergillus mulundensis, Berkeleyomyces basicola (syn. Thielaviopsis basicola), Ceratocystis smalleyi, two Cercospora beticola strains, Coleophoma cylindrospora, Fusarium fracticaudum, Phialophora cf. hyalina, and Morchella septimelata.</title>
        <authorList>
            <person name="Wingfield B.D."/>
            <person name="Bills G.F."/>
            <person name="Dong Y."/>
            <person name="Huang W."/>
            <person name="Nel W.J."/>
            <person name="Swalarsk-Parry B.S."/>
            <person name="Vaghefi N."/>
            <person name="Wilken P.M."/>
            <person name="An Z."/>
            <person name="de Beer Z.W."/>
            <person name="De Vos L."/>
            <person name="Chen L."/>
            <person name="Duong T.A."/>
            <person name="Gao Y."/>
            <person name="Hammerbacher A."/>
            <person name="Kikkert J.R."/>
            <person name="Li Y."/>
            <person name="Li H."/>
            <person name="Li K."/>
            <person name="Li Q."/>
            <person name="Liu X."/>
            <person name="Ma X."/>
            <person name="Naidoo K."/>
            <person name="Pethybridge S.J."/>
            <person name="Sun J."/>
            <person name="Steenkamp E.T."/>
            <person name="van der Nest M.A."/>
            <person name="van Wyk S."/>
            <person name="Wingfield M.J."/>
            <person name="Xiong C."/>
            <person name="Yue Q."/>
            <person name="Zhang X."/>
        </authorList>
    </citation>
    <scope>NUCLEOTIDE SEQUENCE [LARGE SCALE GENOMIC DNA]</scope>
    <source>
        <strain evidence="7 8">BP6252</strain>
    </source>
</reference>
<evidence type="ECO:0000313" key="8">
    <source>
        <dbReference type="Proteomes" id="UP000256645"/>
    </source>
</evidence>
<dbReference type="InterPro" id="IPR016167">
    <property type="entry name" value="FAD-bd_PCMH_sub1"/>
</dbReference>
<evidence type="ECO:0000259" key="6">
    <source>
        <dbReference type="PROSITE" id="PS51387"/>
    </source>
</evidence>
<dbReference type="Pfam" id="PF08031">
    <property type="entry name" value="BBE"/>
    <property type="match status" value="1"/>
</dbReference>
<name>A0A3D8RBS0_9HELO</name>
<protein>
    <recommendedName>
        <fullName evidence="6">FAD-binding PCMH-type domain-containing protein</fullName>
    </recommendedName>
</protein>
<comment type="similarity">
    <text evidence="2">Belongs to the oxygen-dependent FAD-linked oxidoreductase family.</text>
</comment>
<comment type="caution">
    <text evidence="7">The sequence shown here is derived from an EMBL/GenBank/DDBJ whole genome shotgun (WGS) entry which is preliminary data.</text>
</comment>
<evidence type="ECO:0000256" key="5">
    <source>
        <dbReference type="ARBA" id="ARBA00023002"/>
    </source>
</evidence>
<feature type="domain" description="FAD-binding PCMH-type" evidence="6">
    <location>
        <begin position="79"/>
        <end position="251"/>
    </location>
</feature>
<dbReference type="InterPro" id="IPR012951">
    <property type="entry name" value="BBE"/>
</dbReference>
<dbReference type="SUPFAM" id="SSF56176">
    <property type="entry name" value="FAD-binding/transporter-associated domain-like"/>
    <property type="match status" value="1"/>
</dbReference>
<evidence type="ECO:0000313" key="7">
    <source>
        <dbReference type="EMBL" id="RDW71503.1"/>
    </source>
</evidence>
<keyword evidence="4" id="KW-0274">FAD</keyword>
<dbReference type="PANTHER" id="PTHR42973">
    <property type="entry name" value="BINDING OXIDOREDUCTASE, PUTATIVE (AFU_ORTHOLOGUE AFUA_1G17690)-RELATED"/>
    <property type="match status" value="1"/>
</dbReference>
<proteinExistence type="inferred from homology"/>
<keyword evidence="5" id="KW-0560">Oxidoreductase</keyword>
<gene>
    <name evidence="7" type="ORF">BP6252_08066</name>
</gene>
<dbReference type="OrthoDB" id="9996127at2759"/>
<evidence type="ECO:0000256" key="1">
    <source>
        <dbReference type="ARBA" id="ARBA00001974"/>
    </source>
</evidence>
<dbReference type="PANTHER" id="PTHR42973:SF9">
    <property type="entry name" value="FAD-BINDING PCMH-TYPE DOMAIN-CONTAINING PROTEIN-RELATED"/>
    <property type="match status" value="1"/>
</dbReference>
<evidence type="ECO:0000256" key="2">
    <source>
        <dbReference type="ARBA" id="ARBA00005466"/>
    </source>
</evidence>
<dbReference type="Gene3D" id="3.30.465.10">
    <property type="match status" value="1"/>
</dbReference>
<organism evidence="7 8">
    <name type="scientific">Coleophoma cylindrospora</name>
    <dbReference type="NCBI Taxonomy" id="1849047"/>
    <lineage>
        <taxon>Eukaryota</taxon>
        <taxon>Fungi</taxon>
        <taxon>Dikarya</taxon>
        <taxon>Ascomycota</taxon>
        <taxon>Pezizomycotina</taxon>
        <taxon>Leotiomycetes</taxon>
        <taxon>Helotiales</taxon>
        <taxon>Dermateaceae</taxon>
        <taxon>Coleophoma</taxon>
    </lineage>
</organism>